<proteinExistence type="predicted"/>
<reference evidence="1" key="1">
    <citation type="submission" date="2021-06" db="EMBL/GenBank/DDBJ databases">
        <authorList>
            <person name="Hodson N. C."/>
            <person name="Mongue J. A."/>
            <person name="Jaron S. K."/>
        </authorList>
    </citation>
    <scope>NUCLEOTIDE SEQUENCE</scope>
</reference>
<dbReference type="EMBL" id="CAJVCH010177454">
    <property type="protein sequence ID" value="CAG7729384.1"/>
    <property type="molecule type" value="Genomic_DNA"/>
</dbReference>
<evidence type="ECO:0000313" key="1">
    <source>
        <dbReference type="EMBL" id="CAG7729384.1"/>
    </source>
</evidence>
<dbReference type="AlphaFoldDB" id="A0A8J2K4G0"/>
<dbReference type="Proteomes" id="UP000708208">
    <property type="component" value="Unassembled WGS sequence"/>
</dbReference>
<accession>A0A8J2K4G0</accession>
<protein>
    <submittedName>
        <fullName evidence="1">Uncharacterized protein</fullName>
    </submittedName>
</protein>
<organism evidence="1 2">
    <name type="scientific">Allacma fusca</name>
    <dbReference type="NCBI Taxonomy" id="39272"/>
    <lineage>
        <taxon>Eukaryota</taxon>
        <taxon>Metazoa</taxon>
        <taxon>Ecdysozoa</taxon>
        <taxon>Arthropoda</taxon>
        <taxon>Hexapoda</taxon>
        <taxon>Collembola</taxon>
        <taxon>Symphypleona</taxon>
        <taxon>Sminthuridae</taxon>
        <taxon>Allacma</taxon>
    </lineage>
</organism>
<evidence type="ECO:0000313" key="2">
    <source>
        <dbReference type="Proteomes" id="UP000708208"/>
    </source>
</evidence>
<sequence length="138" mass="16014">MGRWRQPDAANIFDYPYERHLVLRYMPQAQLQRIAAVSTGFQYEVRSLLRWVQIGLDLFLQLSWKQLGERFPRMENLTLVTEKSSDADFMYSHSLRECYSDDVAAAKAKLRSSEALTFCPSLREVSVIYGSLRDGIDL</sequence>
<name>A0A8J2K4G0_9HEXA</name>
<keyword evidence="2" id="KW-1185">Reference proteome</keyword>
<comment type="caution">
    <text evidence="1">The sequence shown here is derived from an EMBL/GenBank/DDBJ whole genome shotgun (WGS) entry which is preliminary data.</text>
</comment>
<gene>
    <name evidence="1" type="ORF">AFUS01_LOCUS18101</name>
</gene>